<feature type="region of interest" description="Disordered" evidence="1">
    <location>
        <begin position="149"/>
        <end position="228"/>
    </location>
</feature>
<feature type="transmembrane region" description="Helical" evidence="2">
    <location>
        <begin position="490"/>
        <end position="512"/>
    </location>
</feature>
<dbReference type="InterPro" id="IPR036938">
    <property type="entry name" value="PAP2/HPO_sf"/>
</dbReference>
<proteinExistence type="predicted"/>
<feature type="transmembrane region" description="Helical" evidence="2">
    <location>
        <begin position="330"/>
        <end position="347"/>
    </location>
</feature>
<dbReference type="SMART" id="SM00014">
    <property type="entry name" value="acidPPc"/>
    <property type="match status" value="1"/>
</dbReference>
<protein>
    <submittedName>
        <fullName evidence="4">Phosphatase PAP2 family protein</fullName>
    </submittedName>
</protein>
<keyword evidence="2" id="KW-0812">Transmembrane</keyword>
<name>A0A4Y9F347_9MICC</name>
<feature type="region of interest" description="Disordered" evidence="1">
    <location>
        <begin position="1"/>
        <end position="27"/>
    </location>
</feature>
<feature type="transmembrane region" description="Helical" evidence="2">
    <location>
        <begin position="420"/>
        <end position="441"/>
    </location>
</feature>
<feature type="transmembrane region" description="Helical" evidence="2">
    <location>
        <begin position="304"/>
        <end position="323"/>
    </location>
</feature>
<accession>A0A4Y9F347</accession>
<evidence type="ECO:0000259" key="3">
    <source>
        <dbReference type="SMART" id="SM00014"/>
    </source>
</evidence>
<feature type="region of interest" description="Disordered" evidence="1">
    <location>
        <begin position="74"/>
        <end position="112"/>
    </location>
</feature>
<feature type="compositionally biased region" description="Low complexity" evidence="1">
    <location>
        <begin position="154"/>
        <end position="189"/>
    </location>
</feature>
<feature type="transmembrane region" description="Helical" evidence="2">
    <location>
        <begin position="367"/>
        <end position="386"/>
    </location>
</feature>
<dbReference type="Proteomes" id="UP000297951">
    <property type="component" value="Unassembled WGS sequence"/>
</dbReference>
<feature type="transmembrane region" description="Helical" evidence="2">
    <location>
        <begin position="393"/>
        <end position="414"/>
    </location>
</feature>
<organism evidence="4 5">
    <name type="scientific">Rothia nasimurium</name>
    <dbReference type="NCBI Taxonomy" id="85336"/>
    <lineage>
        <taxon>Bacteria</taxon>
        <taxon>Bacillati</taxon>
        <taxon>Actinomycetota</taxon>
        <taxon>Actinomycetes</taxon>
        <taxon>Micrococcales</taxon>
        <taxon>Micrococcaceae</taxon>
        <taxon>Rothia</taxon>
    </lineage>
</organism>
<dbReference type="EMBL" id="SPQC01000020">
    <property type="protein sequence ID" value="TFU22273.1"/>
    <property type="molecule type" value="Genomic_DNA"/>
</dbReference>
<reference evidence="4 5" key="1">
    <citation type="submission" date="2019-03" db="EMBL/GenBank/DDBJ databases">
        <title>Diversity of the mouse oral microbiome.</title>
        <authorList>
            <person name="Joseph S."/>
            <person name="Aduse-Opoku J."/>
            <person name="Curtis M."/>
            <person name="Wade W."/>
            <person name="Hashim A."/>
        </authorList>
    </citation>
    <scope>NUCLEOTIDE SEQUENCE [LARGE SCALE GENOMIC DNA]</scope>
    <source>
        <strain evidence="5">irhom_31</strain>
    </source>
</reference>
<evidence type="ECO:0000256" key="1">
    <source>
        <dbReference type="SAM" id="MobiDB-lite"/>
    </source>
</evidence>
<gene>
    <name evidence="4" type="ORF">E4U03_06855</name>
</gene>
<dbReference type="AlphaFoldDB" id="A0A4Y9F347"/>
<feature type="domain" description="Phosphatidic acid phosphatase type 2/haloperoxidase" evidence="3">
    <location>
        <begin position="327"/>
        <end position="435"/>
    </location>
</feature>
<evidence type="ECO:0000313" key="5">
    <source>
        <dbReference type="Proteomes" id="UP000297951"/>
    </source>
</evidence>
<sequence>MSFEKRDSNAVSGTPDDATEVLTPQAYDDRTVALPVSPGEDATEVLPASQARAAFTDDDATVVLPASVRSQSAQLHPVTQPLTRTVSAPSADPDRTQLLEAQPAVPSAPQGEAIKAKLQAGPASGLAAAKTGFAAAQAAAQEAASRVKKERAARAATKARAQAAAPRPDAVSAHRAPQAAYSAPASARQGRPAPGCPAQNYRAPGQQAPGYGRTPYGSQAHSGEDSPSGRLHMLTPSHIRQTRPSLWTLIQHFFAAGTLFCLLVAAFIFFITTPTGQELDEISFQEFSYQFMTYTEQTSTLLDFIPTAAGITAAIGILFVLLWKHRFVPALVGVAIAAGANLTTQLLKNYIIVKPNLGIQEALGNSAPSGHTTFAAAAGLALFLASPKRFRPTVALISMVFTVAAGYSTVVNGWHRPADVVTAILVTGLWGVLGLVILRFMRSEELDMSDTQRSGLILVPLLSISGFFSGFCALALYWVTYTNPIPGSAFMAAICLIGAVAALTTSTQVALLRPQNKKRSAYRKVWAY</sequence>
<feature type="transmembrane region" description="Helical" evidence="2">
    <location>
        <begin position="453"/>
        <end position="478"/>
    </location>
</feature>
<evidence type="ECO:0000256" key="2">
    <source>
        <dbReference type="SAM" id="Phobius"/>
    </source>
</evidence>
<keyword evidence="2" id="KW-0472">Membrane</keyword>
<evidence type="ECO:0000313" key="4">
    <source>
        <dbReference type="EMBL" id="TFU22273.1"/>
    </source>
</evidence>
<dbReference type="RefSeq" id="WP_135012729.1">
    <property type="nucleotide sequence ID" value="NZ_JADGLK010000020.1"/>
</dbReference>
<comment type="caution">
    <text evidence="4">The sequence shown here is derived from an EMBL/GenBank/DDBJ whole genome shotgun (WGS) entry which is preliminary data.</text>
</comment>
<dbReference type="OrthoDB" id="3240395at2"/>
<feature type="transmembrane region" description="Helical" evidence="2">
    <location>
        <begin position="246"/>
        <end position="271"/>
    </location>
</feature>
<dbReference type="Gene3D" id="1.20.144.10">
    <property type="entry name" value="Phosphatidic acid phosphatase type 2/haloperoxidase"/>
    <property type="match status" value="1"/>
</dbReference>
<keyword evidence="2" id="KW-1133">Transmembrane helix</keyword>
<dbReference type="SUPFAM" id="SSF48317">
    <property type="entry name" value="Acid phosphatase/Vanadium-dependent haloperoxidase"/>
    <property type="match status" value="1"/>
</dbReference>
<dbReference type="Pfam" id="PF01569">
    <property type="entry name" value="PAP2"/>
    <property type="match status" value="1"/>
</dbReference>
<dbReference type="InterPro" id="IPR000326">
    <property type="entry name" value="PAP2/HPO"/>
</dbReference>